<dbReference type="PANTHER" id="PTHR38471">
    <property type="entry name" value="FOUR HELIX BUNDLE PROTEIN"/>
    <property type="match status" value="1"/>
</dbReference>
<dbReference type="InterPro" id="IPR012657">
    <property type="entry name" value="23S_rRNA-intervening_sequence"/>
</dbReference>
<dbReference type="Pfam" id="PF05635">
    <property type="entry name" value="23S_rRNA_IVP"/>
    <property type="match status" value="1"/>
</dbReference>
<dbReference type="Gene3D" id="1.20.1440.60">
    <property type="entry name" value="23S rRNA-intervening sequence"/>
    <property type="match status" value="1"/>
</dbReference>
<dbReference type="InterPro" id="IPR036583">
    <property type="entry name" value="23S_rRNA_IVS_sf"/>
</dbReference>
<evidence type="ECO:0000313" key="1">
    <source>
        <dbReference type="EMBL" id="OGY51203.1"/>
    </source>
</evidence>
<accession>A0A1G1YFR9</accession>
<proteinExistence type="predicted"/>
<dbReference type="AlphaFoldDB" id="A0A1G1YFR9"/>
<comment type="caution">
    <text evidence="1">The sequence shown here is derived from an EMBL/GenBank/DDBJ whole genome shotgun (WGS) entry which is preliminary data.</text>
</comment>
<protein>
    <recommendedName>
        <fullName evidence="3">Four helix bundle protein</fullName>
    </recommendedName>
</protein>
<dbReference type="CDD" id="cd16377">
    <property type="entry name" value="23S_rRNA_IVP_like"/>
    <property type="match status" value="1"/>
</dbReference>
<dbReference type="STRING" id="1797542.A3J59_02910"/>
<gene>
    <name evidence="1" type="ORF">A3J59_02910</name>
</gene>
<dbReference type="Proteomes" id="UP000177310">
    <property type="component" value="Unassembled WGS sequence"/>
</dbReference>
<evidence type="ECO:0008006" key="3">
    <source>
        <dbReference type="Google" id="ProtNLM"/>
    </source>
</evidence>
<evidence type="ECO:0000313" key="2">
    <source>
        <dbReference type="Proteomes" id="UP000177310"/>
    </source>
</evidence>
<sequence length="118" mass="13591">MFRFEELEIWKLSVSYANEMYKLAGAFPQKEMYALADQLRRAAVSISNNIAEGSGGTNKDFSNFLSMAVKSALETVNILYIAENQDYISKEIRLVHYEKAEEIIRKIRSFRNRLAANE</sequence>
<organism evidence="1 2">
    <name type="scientific">Candidatus Buchananbacteria bacterium RIFCSPHIGHO2_02_FULL_56_16</name>
    <dbReference type="NCBI Taxonomy" id="1797542"/>
    <lineage>
        <taxon>Bacteria</taxon>
        <taxon>Candidatus Buchananiibacteriota</taxon>
    </lineage>
</organism>
<name>A0A1G1YFR9_9BACT</name>
<reference evidence="1 2" key="1">
    <citation type="journal article" date="2016" name="Nat. Commun.">
        <title>Thousands of microbial genomes shed light on interconnected biogeochemical processes in an aquifer system.</title>
        <authorList>
            <person name="Anantharaman K."/>
            <person name="Brown C.T."/>
            <person name="Hug L.A."/>
            <person name="Sharon I."/>
            <person name="Castelle C.J."/>
            <person name="Probst A.J."/>
            <person name="Thomas B.C."/>
            <person name="Singh A."/>
            <person name="Wilkins M.J."/>
            <person name="Karaoz U."/>
            <person name="Brodie E.L."/>
            <person name="Williams K.H."/>
            <person name="Hubbard S.S."/>
            <person name="Banfield J.F."/>
        </authorList>
    </citation>
    <scope>NUCLEOTIDE SEQUENCE [LARGE SCALE GENOMIC DNA]</scope>
</reference>
<dbReference type="NCBIfam" id="TIGR02436">
    <property type="entry name" value="four helix bundle protein"/>
    <property type="match status" value="1"/>
</dbReference>
<dbReference type="EMBL" id="MHIL01000022">
    <property type="protein sequence ID" value="OGY51203.1"/>
    <property type="molecule type" value="Genomic_DNA"/>
</dbReference>
<dbReference type="PANTHER" id="PTHR38471:SF2">
    <property type="entry name" value="FOUR HELIX BUNDLE PROTEIN"/>
    <property type="match status" value="1"/>
</dbReference>
<dbReference type="SUPFAM" id="SSF158446">
    <property type="entry name" value="IVS-encoded protein-like"/>
    <property type="match status" value="1"/>
</dbReference>